<organism evidence="3 4">
    <name type="scientific">Ditylenchus destructor</name>
    <dbReference type="NCBI Taxonomy" id="166010"/>
    <lineage>
        <taxon>Eukaryota</taxon>
        <taxon>Metazoa</taxon>
        <taxon>Ecdysozoa</taxon>
        <taxon>Nematoda</taxon>
        <taxon>Chromadorea</taxon>
        <taxon>Rhabditida</taxon>
        <taxon>Tylenchina</taxon>
        <taxon>Tylenchomorpha</taxon>
        <taxon>Sphaerularioidea</taxon>
        <taxon>Anguinidae</taxon>
        <taxon>Anguininae</taxon>
        <taxon>Ditylenchus</taxon>
    </lineage>
</organism>
<evidence type="ECO:0008006" key="5">
    <source>
        <dbReference type="Google" id="ProtNLM"/>
    </source>
</evidence>
<dbReference type="AlphaFoldDB" id="A0AAD4QU59"/>
<reference evidence="3" key="1">
    <citation type="submission" date="2022-01" db="EMBL/GenBank/DDBJ databases">
        <title>Genome Sequence Resource for Two Populations of Ditylenchus destructor, the Migratory Endoparasitic Phytonematode.</title>
        <authorList>
            <person name="Zhang H."/>
            <person name="Lin R."/>
            <person name="Xie B."/>
        </authorList>
    </citation>
    <scope>NUCLEOTIDE SEQUENCE</scope>
    <source>
        <strain evidence="3">BazhouSP</strain>
    </source>
</reference>
<feature type="region of interest" description="Disordered" evidence="1">
    <location>
        <begin position="89"/>
        <end position="177"/>
    </location>
</feature>
<feature type="compositionally biased region" description="Polar residues" evidence="1">
    <location>
        <begin position="129"/>
        <end position="142"/>
    </location>
</feature>
<feature type="compositionally biased region" description="Low complexity" evidence="1">
    <location>
        <begin position="105"/>
        <end position="120"/>
    </location>
</feature>
<feature type="chain" id="PRO_5041907612" description="Secreted protein" evidence="2">
    <location>
        <begin position="20"/>
        <end position="177"/>
    </location>
</feature>
<feature type="signal peptide" evidence="2">
    <location>
        <begin position="1"/>
        <end position="19"/>
    </location>
</feature>
<evidence type="ECO:0000313" key="4">
    <source>
        <dbReference type="Proteomes" id="UP001201812"/>
    </source>
</evidence>
<evidence type="ECO:0000256" key="2">
    <source>
        <dbReference type="SAM" id="SignalP"/>
    </source>
</evidence>
<feature type="compositionally biased region" description="Acidic residues" evidence="1">
    <location>
        <begin position="168"/>
        <end position="177"/>
    </location>
</feature>
<keyword evidence="2" id="KW-0732">Signal</keyword>
<comment type="caution">
    <text evidence="3">The sequence shown here is derived from an EMBL/GenBank/DDBJ whole genome shotgun (WGS) entry which is preliminary data.</text>
</comment>
<accession>A0AAD4QU59</accession>
<evidence type="ECO:0000313" key="3">
    <source>
        <dbReference type="EMBL" id="KAI1701208.1"/>
    </source>
</evidence>
<sequence length="177" mass="19989">MKISIGIGLILASLSRVMAMDFIEFLFHNQQICGNPFSDAQWVPVLDLCQVKCNEPTEICVENDDLKQKCNKLPQTCVDAWLKTGQRPLGRGLSQILPDTPPQKTTRAPPKSRPSSSRTAVQPERLRPLSTTPLDSPKIQSPKNEKVESSEEEDPLLAEFNRRKFAEQNEEEDENEE</sequence>
<dbReference type="Proteomes" id="UP001201812">
    <property type="component" value="Unassembled WGS sequence"/>
</dbReference>
<dbReference type="EMBL" id="JAKKPZ010000124">
    <property type="protein sequence ID" value="KAI1701208.1"/>
    <property type="molecule type" value="Genomic_DNA"/>
</dbReference>
<keyword evidence="4" id="KW-1185">Reference proteome</keyword>
<gene>
    <name evidence="3" type="ORF">DdX_16239</name>
</gene>
<name>A0AAD4QU59_9BILA</name>
<protein>
    <recommendedName>
        <fullName evidence="5">Secreted protein</fullName>
    </recommendedName>
</protein>
<evidence type="ECO:0000256" key="1">
    <source>
        <dbReference type="SAM" id="MobiDB-lite"/>
    </source>
</evidence>
<proteinExistence type="predicted"/>